<dbReference type="CTD" id="20325527"/>
<reference evidence="1 2" key="1">
    <citation type="submission" date="2013-11" db="EMBL/GenBank/DDBJ databases">
        <title>Opisthorchis viverrini - life in the bile duct.</title>
        <authorList>
            <person name="Young N.D."/>
            <person name="Nagarajan N."/>
            <person name="Lin S.J."/>
            <person name="Korhonen P.K."/>
            <person name="Jex A.R."/>
            <person name="Hall R.S."/>
            <person name="Safavi-Hemami H."/>
            <person name="Kaewkong W."/>
            <person name="Bertrand D."/>
            <person name="Gao S."/>
            <person name="Seet Q."/>
            <person name="Wongkham S."/>
            <person name="Teh B.T."/>
            <person name="Wongkham C."/>
            <person name="Intapan P.M."/>
            <person name="Maleewong W."/>
            <person name="Yang X."/>
            <person name="Hu M."/>
            <person name="Wang Z."/>
            <person name="Hofmann A."/>
            <person name="Sternberg P.W."/>
            <person name="Tan P."/>
            <person name="Wang J."/>
            <person name="Gasser R.B."/>
        </authorList>
    </citation>
    <scope>NUCLEOTIDE SEQUENCE [LARGE SCALE GENOMIC DNA]</scope>
</reference>
<sequence length="66" mass="7522">MANDGPSYPHLYVIPLIFATCSEHQASILAKETYDYYLIEYLPLFVTLSPFRAVTTTRKSFSNAPF</sequence>
<proteinExistence type="predicted"/>
<dbReference type="GeneID" id="20325527"/>
<evidence type="ECO:0000313" key="2">
    <source>
        <dbReference type="Proteomes" id="UP000054324"/>
    </source>
</evidence>
<dbReference type="AlphaFoldDB" id="A0A074Z395"/>
<dbReference type="Proteomes" id="UP000054324">
    <property type="component" value="Unassembled WGS sequence"/>
</dbReference>
<name>A0A074Z395_OPIVI</name>
<dbReference type="EMBL" id="KL597108">
    <property type="protein sequence ID" value="KER19992.1"/>
    <property type="molecule type" value="Genomic_DNA"/>
</dbReference>
<accession>A0A074Z395</accession>
<protein>
    <submittedName>
        <fullName evidence="1">Uncharacterized protein</fullName>
    </submittedName>
</protein>
<dbReference type="KEGG" id="ovi:T265_11359"/>
<gene>
    <name evidence="1" type="ORF">T265_11359</name>
</gene>
<evidence type="ECO:0000313" key="1">
    <source>
        <dbReference type="EMBL" id="KER19992.1"/>
    </source>
</evidence>
<keyword evidence="2" id="KW-1185">Reference proteome</keyword>
<organism evidence="1 2">
    <name type="scientific">Opisthorchis viverrini</name>
    <name type="common">Southeast Asian liver fluke</name>
    <dbReference type="NCBI Taxonomy" id="6198"/>
    <lineage>
        <taxon>Eukaryota</taxon>
        <taxon>Metazoa</taxon>
        <taxon>Spiralia</taxon>
        <taxon>Lophotrochozoa</taxon>
        <taxon>Platyhelminthes</taxon>
        <taxon>Trematoda</taxon>
        <taxon>Digenea</taxon>
        <taxon>Opisthorchiida</taxon>
        <taxon>Opisthorchiata</taxon>
        <taxon>Opisthorchiidae</taxon>
        <taxon>Opisthorchis</taxon>
    </lineage>
</organism>
<dbReference type="RefSeq" id="XP_009176256.1">
    <property type="nucleotide sequence ID" value="XM_009177992.1"/>
</dbReference>